<dbReference type="Proteomes" id="UP000003100">
    <property type="component" value="Unassembled WGS sequence"/>
</dbReference>
<dbReference type="eggNOG" id="COG0624">
    <property type="taxonomic scope" value="Bacteria"/>
</dbReference>
<dbReference type="InterPro" id="IPR001261">
    <property type="entry name" value="ArgE/DapE_CS"/>
</dbReference>
<dbReference type="Pfam" id="PF01546">
    <property type="entry name" value="Peptidase_M20"/>
    <property type="match status" value="1"/>
</dbReference>
<evidence type="ECO:0000256" key="2">
    <source>
        <dbReference type="ARBA" id="ARBA00001947"/>
    </source>
</evidence>
<evidence type="ECO:0000256" key="5">
    <source>
        <dbReference type="ARBA" id="ARBA00011921"/>
    </source>
</evidence>
<dbReference type="Pfam" id="PF07687">
    <property type="entry name" value="M20_dimer"/>
    <property type="match status" value="1"/>
</dbReference>
<organism evidence="13 14">
    <name type="scientific">Blautia hydrogenotrophica (strain DSM 10507 / JCM 14656 / S5a33)</name>
    <name type="common">Ruminococcus hydrogenotrophicus</name>
    <dbReference type="NCBI Taxonomy" id="476272"/>
    <lineage>
        <taxon>Bacteria</taxon>
        <taxon>Bacillati</taxon>
        <taxon>Bacillota</taxon>
        <taxon>Clostridia</taxon>
        <taxon>Lachnospirales</taxon>
        <taxon>Lachnospiraceae</taxon>
        <taxon>Blautia</taxon>
    </lineage>
</organism>
<keyword evidence="14" id="KW-1185">Reference proteome</keyword>
<evidence type="ECO:0000256" key="10">
    <source>
        <dbReference type="ARBA" id="ARBA00023285"/>
    </source>
</evidence>
<dbReference type="PANTHER" id="PTHR43808:SF31">
    <property type="entry name" value="N-ACETYL-L-CITRULLINE DEACETYLASE"/>
    <property type="match status" value="1"/>
</dbReference>
<dbReference type="GO" id="GO:0006526">
    <property type="term" value="P:L-arginine biosynthetic process"/>
    <property type="evidence" value="ECO:0007669"/>
    <property type="project" value="TreeGrafter"/>
</dbReference>
<dbReference type="InterPro" id="IPR050072">
    <property type="entry name" value="Peptidase_M20A"/>
</dbReference>
<keyword evidence="8" id="KW-0378">Hydrolase</keyword>
<dbReference type="HOGENOM" id="CLU_021802_2_0_9"/>
<comment type="catalytic activity">
    <reaction evidence="11">
        <text>N-succinyl-(2S,6S)-2,6-diaminopimelate + H2O = (2S,6S)-2,6-diaminopimelate + succinate</text>
        <dbReference type="Rhea" id="RHEA:22608"/>
        <dbReference type="ChEBI" id="CHEBI:15377"/>
        <dbReference type="ChEBI" id="CHEBI:30031"/>
        <dbReference type="ChEBI" id="CHEBI:57609"/>
        <dbReference type="ChEBI" id="CHEBI:58087"/>
        <dbReference type="EC" id="3.5.1.18"/>
    </reaction>
</comment>
<reference evidence="13 14" key="1">
    <citation type="submission" date="2009-01" db="EMBL/GenBank/DDBJ databases">
        <authorList>
            <person name="Fulton L."/>
            <person name="Clifton S."/>
            <person name="Fulton B."/>
            <person name="Xu J."/>
            <person name="Minx P."/>
            <person name="Pepin K.H."/>
            <person name="Johnson M."/>
            <person name="Bhonagiri V."/>
            <person name="Nash W.E."/>
            <person name="Mardis E.R."/>
            <person name="Wilson R.K."/>
        </authorList>
    </citation>
    <scope>NUCLEOTIDE SEQUENCE [LARGE SCALE GENOMIC DNA]</scope>
    <source>
        <strain evidence="14">DSM 10507 / JCM 14656 / S5a33</strain>
    </source>
</reference>
<evidence type="ECO:0000256" key="7">
    <source>
        <dbReference type="ARBA" id="ARBA00022723"/>
    </source>
</evidence>
<proteinExistence type="inferred from homology"/>
<dbReference type="GeneID" id="86820426"/>
<dbReference type="PROSITE" id="PS00759">
    <property type="entry name" value="ARGE_DAPE_CPG2_2"/>
    <property type="match status" value="1"/>
</dbReference>
<gene>
    <name evidence="13" type="ORF">RUMHYD_01158</name>
</gene>
<dbReference type="NCBIfam" id="TIGR01910">
    <property type="entry name" value="DapE-ArgE"/>
    <property type="match status" value="1"/>
</dbReference>
<dbReference type="InterPro" id="IPR002933">
    <property type="entry name" value="Peptidase_M20"/>
</dbReference>
<name>C0CJY8_BLAHS</name>
<comment type="cofactor">
    <cofactor evidence="2">
        <name>Zn(2+)</name>
        <dbReference type="ChEBI" id="CHEBI:29105"/>
    </cofactor>
</comment>
<dbReference type="GO" id="GO:0009014">
    <property type="term" value="F:succinyl-diaminopimelate desuccinylase activity"/>
    <property type="evidence" value="ECO:0007669"/>
    <property type="project" value="UniProtKB-EC"/>
</dbReference>
<comment type="similarity">
    <text evidence="4">Belongs to the peptidase M20A family.</text>
</comment>
<dbReference type="AlphaFoldDB" id="C0CJY8"/>
<dbReference type="InterPro" id="IPR010182">
    <property type="entry name" value="ArgE/DapE"/>
</dbReference>
<dbReference type="EC" id="3.5.1.18" evidence="5"/>
<keyword evidence="9" id="KW-0862">Zinc</keyword>
<dbReference type="InterPro" id="IPR036264">
    <property type="entry name" value="Bact_exopeptidase_dim_dom"/>
</dbReference>
<dbReference type="InterPro" id="IPR011650">
    <property type="entry name" value="Peptidase_M20_dimer"/>
</dbReference>
<evidence type="ECO:0000256" key="9">
    <source>
        <dbReference type="ARBA" id="ARBA00022833"/>
    </source>
</evidence>
<dbReference type="SUPFAM" id="SSF53187">
    <property type="entry name" value="Zn-dependent exopeptidases"/>
    <property type="match status" value="1"/>
</dbReference>
<accession>C0CJY8</accession>
<evidence type="ECO:0000256" key="4">
    <source>
        <dbReference type="ARBA" id="ARBA00006247"/>
    </source>
</evidence>
<evidence type="ECO:0000256" key="8">
    <source>
        <dbReference type="ARBA" id="ARBA00022801"/>
    </source>
</evidence>
<dbReference type="EMBL" id="ACBZ01000054">
    <property type="protein sequence ID" value="EEG49917.1"/>
    <property type="molecule type" value="Genomic_DNA"/>
</dbReference>
<dbReference type="GO" id="GO:0046872">
    <property type="term" value="F:metal ion binding"/>
    <property type="evidence" value="ECO:0007669"/>
    <property type="project" value="UniProtKB-KW"/>
</dbReference>
<dbReference type="UniPathway" id="UPA00034">
    <property type="reaction ID" value="UER00021"/>
</dbReference>
<dbReference type="PANTHER" id="PTHR43808">
    <property type="entry name" value="ACETYLORNITHINE DEACETYLASE"/>
    <property type="match status" value="1"/>
</dbReference>
<dbReference type="PATRIC" id="fig|476272.21.peg.2505"/>
<evidence type="ECO:0000256" key="6">
    <source>
        <dbReference type="ARBA" id="ARBA00016853"/>
    </source>
</evidence>
<dbReference type="Gene3D" id="3.40.630.10">
    <property type="entry name" value="Zn peptidases"/>
    <property type="match status" value="1"/>
</dbReference>
<protein>
    <recommendedName>
        <fullName evidence="6">Probable succinyl-diaminopimelate desuccinylase</fullName>
        <ecNumber evidence="5">3.5.1.18</ecNumber>
    </recommendedName>
</protein>
<evidence type="ECO:0000256" key="1">
    <source>
        <dbReference type="ARBA" id="ARBA00001941"/>
    </source>
</evidence>
<dbReference type="Gene3D" id="3.30.70.360">
    <property type="match status" value="1"/>
</dbReference>
<reference evidence="13 14" key="2">
    <citation type="submission" date="2009-02" db="EMBL/GenBank/DDBJ databases">
        <title>Draft genome sequence of Blautia hydrogenotrophica DSM 10507 (Ruminococcus hydrogenotrophicus DSM 10507).</title>
        <authorList>
            <person name="Sudarsanam P."/>
            <person name="Ley R."/>
            <person name="Guruge J."/>
            <person name="Turnbaugh P.J."/>
            <person name="Mahowald M."/>
            <person name="Liep D."/>
            <person name="Gordon J."/>
        </authorList>
    </citation>
    <scope>NUCLEOTIDE SEQUENCE [LARGE SCALE GENOMIC DNA]</scope>
    <source>
        <strain evidence="14">DSM 10507 / JCM 14656 / S5a33</strain>
    </source>
</reference>
<evidence type="ECO:0000313" key="13">
    <source>
        <dbReference type="EMBL" id="EEG49917.1"/>
    </source>
</evidence>
<evidence type="ECO:0000256" key="3">
    <source>
        <dbReference type="ARBA" id="ARBA00005130"/>
    </source>
</evidence>
<comment type="cofactor">
    <cofactor evidence="1">
        <name>Co(2+)</name>
        <dbReference type="ChEBI" id="CHEBI:48828"/>
    </cofactor>
</comment>
<evidence type="ECO:0000259" key="12">
    <source>
        <dbReference type="Pfam" id="PF07687"/>
    </source>
</evidence>
<keyword evidence="10" id="KW-0170">Cobalt</keyword>
<evidence type="ECO:0000313" key="14">
    <source>
        <dbReference type="Proteomes" id="UP000003100"/>
    </source>
</evidence>
<evidence type="ECO:0000256" key="11">
    <source>
        <dbReference type="ARBA" id="ARBA00051301"/>
    </source>
</evidence>
<sequence>MKELVFELLERMIAADTTNPPGNEAQAARYIGERLRQEGFQVNYQRVAEGRENVIASVGDSSAKEIILTGHLDVVPAGEGWKKPPFEMTRSEGKIWGRGSSDMKGAVAAMMAAAVKAAKKPKLLSEKKITLVFVCDEEVSGDGSRVFVRNYHPAKETLVIIGEPTKMQVQIAHRGISRFRVDIGGQQAHAATPEKGINPILEMSRFLLAVERFNQDRAKKQQYGILPPPVITPTILHAEVKENMIPPVCSALLDCRTVEGETEEMLRGQLTLLFLESRQNSQTTFQLETLLCAPVGTSSRESSCCRTAVQALGGGQTVGCFNGSTDMPIFTENGYRNTIICGPGSLELAHQIDEYVEEEQIRKAVGFYENFLVLA</sequence>
<feature type="domain" description="Peptidase M20 dimerisation" evidence="12">
    <location>
        <begin position="171"/>
        <end position="270"/>
    </location>
</feature>
<comment type="caution">
    <text evidence="13">The sequence shown here is derived from an EMBL/GenBank/DDBJ whole genome shotgun (WGS) entry which is preliminary data.</text>
</comment>
<dbReference type="GO" id="GO:0009089">
    <property type="term" value="P:lysine biosynthetic process via diaminopimelate"/>
    <property type="evidence" value="ECO:0007669"/>
    <property type="project" value="UniProtKB-UniPathway"/>
</dbReference>
<dbReference type="RefSeq" id="WP_005947039.1">
    <property type="nucleotide sequence ID" value="NZ_CP136423.1"/>
</dbReference>
<comment type="pathway">
    <text evidence="3">Amino-acid biosynthesis; L-lysine biosynthesis via DAP pathway; LL-2,6-diaminopimelate from (S)-tetrahydrodipicolinate (succinylase route): step 3/3.</text>
</comment>
<dbReference type="SUPFAM" id="SSF55031">
    <property type="entry name" value="Bacterial exopeptidase dimerisation domain"/>
    <property type="match status" value="1"/>
</dbReference>
<dbReference type="CDD" id="cd08659">
    <property type="entry name" value="M20_ArgE_DapE-like"/>
    <property type="match status" value="1"/>
</dbReference>
<keyword evidence="7" id="KW-0479">Metal-binding</keyword>
<dbReference type="GO" id="GO:0008777">
    <property type="term" value="F:acetylornithine deacetylase activity"/>
    <property type="evidence" value="ECO:0007669"/>
    <property type="project" value="TreeGrafter"/>
</dbReference>